<dbReference type="Gramene" id="OIT35442">
    <property type="protein sequence ID" value="OIT35442"/>
    <property type="gene ID" value="A4A49_24660"/>
</dbReference>
<evidence type="ECO:0000313" key="2">
    <source>
        <dbReference type="EMBL" id="OIT35442.1"/>
    </source>
</evidence>
<dbReference type="STRING" id="49451.A0A314L1R8"/>
<name>A0A314L1R8_NICAT</name>
<dbReference type="AlphaFoldDB" id="A0A314L1R8"/>
<sequence>MWLQKWSPDFKPEEDLPIAPVWVLLPGLPFHMHTWNYVKQVVSTIGIPLEMDLATRGRTRPSMAKVRVEIDLLKDQPNSVYVGQTYDNAPQKGFVQKIEFEGVPKYCKFCRKLGNNMINCRALERKKAAENRELEAQKTESIQENDDQNENGDQENKQEGKKALTMRDYVNESTSVPSEIKNLPGIDVVVDLNIEPNPKQDKYVTSQQIEVTSPNRVTVMIQEDQLQTDSKEGSFQVIGGNNMTTVLNNHEQQLTIKLHYGAANSDLYITTVYAKCTPKERRDLWSSLELTNLQVVEEVWKNQVNGNPLWRLQQKLKMLSRRLTQWCKEDIGNVFDQFQYWENKMRDLEQSDLTNSNDISRTELNKGQAEYIRWMGIQDDILRQKARVNWFEEGDANTKYFNSTIRYRRRRLKILKIKDHRGHWIEGDSNIGKAVVHHFQQFFNINHHFNDHNIINCIP</sequence>
<dbReference type="PANTHER" id="PTHR31286:SF164">
    <property type="entry name" value="ZINC FINGER, CCHC-TYPE"/>
    <property type="match status" value="1"/>
</dbReference>
<organism evidence="2 3">
    <name type="scientific">Nicotiana attenuata</name>
    <name type="common">Coyote tobacco</name>
    <dbReference type="NCBI Taxonomy" id="49451"/>
    <lineage>
        <taxon>Eukaryota</taxon>
        <taxon>Viridiplantae</taxon>
        <taxon>Streptophyta</taxon>
        <taxon>Embryophyta</taxon>
        <taxon>Tracheophyta</taxon>
        <taxon>Spermatophyta</taxon>
        <taxon>Magnoliopsida</taxon>
        <taxon>eudicotyledons</taxon>
        <taxon>Gunneridae</taxon>
        <taxon>Pentapetalae</taxon>
        <taxon>asterids</taxon>
        <taxon>lamiids</taxon>
        <taxon>Solanales</taxon>
        <taxon>Solanaceae</taxon>
        <taxon>Nicotianoideae</taxon>
        <taxon>Nicotianeae</taxon>
        <taxon>Nicotiana</taxon>
    </lineage>
</organism>
<comment type="caution">
    <text evidence="2">The sequence shown here is derived from an EMBL/GenBank/DDBJ whole genome shotgun (WGS) entry which is preliminary data.</text>
</comment>
<proteinExistence type="predicted"/>
<feature type="compositionally biased region" description="Acidic residues" evidence="1">
    <location>
        <begin position="143"/>
        <end position="153"/>
    </location>
</feature>
<dbReference type="EMBL" id="MJEQ01000559">
    <property type="protein sequence ID" value="OIT35442.1"/>
    <property type="molecule type" value="Genomic_DNA"/>
</dbReference>
<dbReference type="InterPro" id="IPR040256">
    <property type="entry name" value="At4g02000-like"/>
</dbReference>
<keyword evidence="3" id="KW-1185">Reference proteome</keyword>
<protein>
    <submittedName>
        <fullName evidence="2">Uncharacterized protein</fullName>
    </submittedName>
</protein>
<dbReference type="PANTHER" id="PTHR31286">
    <property type="entry name" value="GLYCINE-RICH CELL WALL STRUCTURAL PROTEIN 1.8-LIKE"/>
    <property type="match status" value="1"/>
</dbReference>
<dbReference type="Proteomes" id="UP000187609">
    <property type="component" value="Unassembled WGS sequence"/>
</dbReference>
<feature type="region of interest" description="Disordered" evidence="1">
    <location>
        <begin position="132"/>
        <end position="161"/>
    </location>
</feature>
<reference evidence="2" key="1">
    <citation type="submission" date="2016-11" db="EMBL/GenBank/DDBJ databases">
        <title>The genome of Nicotiana attenuata.</title>
        <authorList>
            <person name="Xu S."/>
            <person name="Brockmoeller T."/>
            <person name="Gaquerel E."/>
            <person name="Navarro A."/>
            <person name="Kuhl H."/>
            <person name="Gase K."/>
            <person name="Ling Z."/>
            <person name="Zhou W."/>
            <person name="Kreitzer C."/>
            <person name="Stanke M."/>
            <person name="Tang H."/>
            <person name="Lyons E."/>
            <person name="Pandey P."/>
            <person name="Pandey S.P."/>
            <person name="Timmermann B."/>
            <person name="Baldwin I.T."/>
        </authorList>
    </citation>
    <scope>NUCLEOTIDE SEQUENCE [LARGE SCALE GENOMIC DNA]</scope>
    <source>
        <strain evidence="2">UT</strain>
    </source>
</reference>
<evidence type="ECO:0000256" key="1">
    <source>
        <dbReference type="SAM" id="MobiDB-lite"/>
    </source>
</evidence>
<gene>
    <name evidence="2" type="ORF">A4A49_24660</name>
</gene>
<evidence type="ECO:0000313" key="3">
    <source>
        <dbReference type="Proteomes" id="UP000187609"/>
    </source>
</evidence>
<accession>A0A314L1R8</accession>